<dbReference type="AlphaFoldDB" id="A0A0G1J8D1"/>
<dbReference type="Proteomes" id="UP000034154">
    <property type="component" value="Unassembled WGS sequence"/>
</dbReference>
<dbReference type="GO" id="GO:0003678">
    <property type="term" value="F:DNA helicase activity"/>
    <property type="evidence" value="ECO:0007669"/>
    <property type="project" value="InterPro"/>
</dbReference>
<dbReference type="PROSITE" id="PS51199">
    <property type="entry name" value="SF4_HELICASE"/>
    <property type="match status" value="1"/>
</dbReference>
<feature type="domain" description="SF4 helicase" evidence="1">
    <location>
        <begin position="152"/>
        <end position="418"/>
    </location>
</feature>
<reference evidence="2 3" key="1">
    <citation type="journal article" date="2015" name="Nature">
        <title>rRNA introns, odd ribosomes, and small enigmatic genomes across a large radiation of phyla.</title>
        <authorList>
            <person name="Brown C.T."/>
            <person name="Hug L.A."/>
            <person name="Thomas B.C."/>
            <person name="Sharon I."/>
            <person name="Castelle C.J."/>
            <person name="Singh A."/>
            <person name="Wilkins M.J."/>
            <person name="Williams K.H."/>
            <person name="Banfield J.F."/>
        </authorList>
    </citation>
    <scope>NUCLEOTIDE SEQUENCE [LARGE SCALE GENOMIC DNA]</scope>
</reference>
<proteinExistence type="predicted"/>
<dbReference type="InterPro" id="IPR027417">
    <property type="entry name" value="P-loop_NTPase"/>
</dbReference>
<keyword evidence="2" id="KW-0067">ATP-binding</keyword>
<gene>
    <name evidence="2" type="ORF">UW63_C0093G0006</name>
</gene>
<dbReference type="GO" id="GO:0006260">
    <property type="term" value="P:DNA replication"/>
    <property type="evidence" value="ECO:0007669"/>
    <property type="project" value="InterPro"/>
</dbReference>
<accession>A0A0G1J8D1</accession>
<dbReference type="InterPro" id="IPR007694">
    <property type="entry name" value="DNA_helicase_DnaB-like_C"/>
</dbReference>
<protein>
    <submittedName>
        <fullName evidence="2">Replicative DNA helicase</fullName>
    </submittedName>
</protein>
<dbReference type="Pfam" id="PF03796">
    <property type="entry name" value="DnaB_C"/>
    <property type="match status" value="1"/>
</dbReference>
<dbReference type="GO" id="GO:0005524">
    <property type="term" value="F:ATP binding"/>
    <property type="evidence" value="ECO:0007669"/>
    <property type="project" value="InterPro"/>
</dbReference>
<evidence type="ECO:0000313" key="2">
    <source>
        <dbReference type="EMBL" id="KKT67911.1"/>
    </source>
</evidence>
<comment type="caution">
    <text evidence="2">The sequence shown here is derived from an EMBL/GenBank/DDBJ whole genome shotgun (WGS) entry which is preliminary data.</text>
</comment>
<dbReference type="PANTHER" id="PTHR30153:SF2">
    <property type="entry name" value="REPLICATIVE DNA HELICASE"/>
    <property type="match status" value="1"/>
</dbReference>
<dbReference type="SUPFAM" id="SSF52540">
    <property type="entry name" value="P-loop containing nucleoside triphosphate hydrolases"/>
    <property type="match status" value="1"/>
</dbReference>
<dbReference type="PANTHER" id="PTHR30153">
    <property type="entry name" value="REPLICATIVE DNA HELICASE DNAB"/>
    <property type="match status" value="1"/>
</dbReference>
<organism evidence="2 3">
    <name type="scientific">Candidatus Uhrbacteria bacterium GW2011_GWF2_44_350</name>
    <dbReference type="NCBI Taxonomy" id="1619000"/>
    <lineage>
        <taxon>Bacteria</taxon>
        <taxon>Candidatus Uhriibacteriota</taxon>
    </lineage>
</organism>
<keyword evidence="2" id="KW-0547">Nucleotide-binding</keyword>
<dbReference type="GO" id="GO:0005829">
    <property type="term" value="C:cytosol"/>
    <property type="evidence" value="ECO:0007669"/>
    <property type="project" value="TreeGrafter"/>
</dbReference>
<dbReference type="EMBL" id="LCJB01000093">
    <property type="protein sequence ID" value="KKT67911.1"/>
    <property type="molecule type" value="Genomic_DNA"/>
</dbReference>
<evidence type="ECO:0000259" key="1">
    <source>
        <dbReference type="PROSITE" id="PS51199"/>
    </source>
</evidence>
<keyword evidence="2" id="KW-0378">Hydrolase</keyword>
<name>A0A0G1J8D1_9BACT</name>
<evidence type="ECO:0000313" key="3">
    <source>
        <dbReference type="Proteomes" id="UP000034154"/>
    </source>
</evidence>
<sequence>MNLPDTLLQHKRQAERLFCACVLVIPDNIRHDCGWLDPKSFTDERYSKFWKAVMGGQDQYTAAIDNQIYNDLIDAGLEIVSSFAYPGFAQTIADDNFYLRLAEQAPKLAKTVIDRDKGKAKAIIDNLAKDAPDTGDNIVSTLDVAIKLGEAVEAERRAIKTHIVPLDHALGGFERETLTILAARPSMGKTALAFQFARSAASNGHKVLYCSIEMSAITLWARATCGALEISWRDVLDKNYSKLPGGNLDQFRAEAVNLAAIYNDTLLIDDSGRLTLDMIWQRVARYEPDFLVVDHQGLVSHGEVNPVKRAGMVAWGLKQMGKEFEIPVLMLQQLNRGVETRDNKRPVMSDLRESGELEEIADTVIFIYRDDYYTMPENPPKVSDTELIIAKHRSGTRNQGVRVDYHLPRQWFYRKGDI</sequence>
<keyword evidence="2" id="KW-0347">Helicase</keyword>
<dbReference type="Gene3D" id="3.40.50.300">
    <property type="entry name" value="P-loop containing nucleotide triphosphate hydrolases"/>
    <property type="match status" value="1"/>
</dbReference>
<dbReference type="PATRIC" id="fig|1619000.3.peg.1122"/>